<dbReference type="AlphaFoldDB" id="A0A124SD62"/>
<feature type="region of interest" description="Disordered" evidence="1">
    <location>
        <begin position="58"/>
        <end position="81"/>
    </location>
</feature>
<dbReference type="Proteomes" id="UP000243975">
    <property type="component" value="Unassembled WGS sequence"/>
</dbReference>
<dbReference type="Gramene" id="KVH95966">
    <property type="protein sequence ID" value="KVH95966"/>
    <property type="gene ID" value="Ccrd_001967"/>
</dbReference>
<accession>A0A124SD62</accession>
<dbReference type="STRING" id="59895.A0A124SD62"/>
<dbReference type="EMBL" id="LEKV01004367">
    <property type="protein sequence ID" value="KVH95966.1"/>
    <property type="molecule type" value="Genomic_DNA"/>
</dbReference>
<keyword evidence="3" id="KW-1185">Reference proteome</keyword>
<evidence type="ECO:0000313" key="2">
    <source>
        <dbReference type="EMBL" id="KVH95966.1"/>
    </source>
</evidence>
<evidence type="ECO:0000313" key="3">
    <source>
        <dbReference type="Proteomes" id="UP000243975"/>
    </source>
</evidence>
<name>A0A124SD62_CYNCS</name>
<sequence>MDIKREEYIMVILYSNTVQMESTTTLVSHTASRLLPQTSRYESHEQWMAHYGRVYTDDDEKEQRSKKEKAHAKKAESVVTTREIRDWHDKMHKIKK</sequence>
<proteinExistence type="predicted"/>
<comment type="caution">
    <text evidence="2">The sequence shown here is derived from an EMBL/GenBank/DDBJ whole genome shotgun (WGS) entry which is preliminary data.</text>
</comment>
<organism evidence="2 3">
    <name type="scientific">Cynara cardunculus var. scolymus</name>
    <name type="common">Globe artichoke</name>
    <name type="synonym">Cynara scolymus</name>
    <dbReference type="NCBI Taxonomy" id="59895"/>
    <lineage>
        <taxon>Eukaryota</taxon>
        <taxon>Viridiplantae</taxon>
        <taxon>Streptophyta</taxon>
        <taxon>Embryophyta</taxon>
        <taxon>Tracheophyta</taxon>
        <taxon>Spermatophyta</taxon>
        <taxon>Magnoliopsida</taxon>
        <taxon>eudicotyledons</taxon>
        <taxon>Gunneridae</taxon>
        <taxon>Pentapetalae</taxon>
        <taxon>asterids</taxon>
        <taxon>campanulids</taxon>
        <taxon>Asterales</taxon>
        <taxon>Asteraceae</taxon>
        <taxon>Carduoideae</taxon>
        <taxon>Cardueae</taxon>
        <taxon>Carduinae</taxon>
        <taxon>Cynara</taxon>
    </lineage>
</organism>
<evidence type="ECO:0000256" key="1">
    <source>
        <dbReference type="SAM" id="MobiDB-lite"/>
    </source>
</evidence>
<gene>
    <name evidence="2" type="ORF">Ccrd_001967</name>
</gene>
<protein>
    <submittedName>
        <fullName evidence="2">Uncharacterized protein</fullName>
    </submittedName>
</protein>
<reference evidence="2 3" key="1">
    <citation type="journal article" date="2016" name="Sci. Rep.">
        <title>The genome sequence of the outbreeding globe artichoke constructed de novo incorporating a phase-aware low-pass sequencing strategy of F1 progeny.</title>
        <authorList>
            <person name="Scaglione D."/>
            <person name="Reyes-Chin-Wo S."/>
            <person name="Acquadro A."/>
            <person name="Froenicke L."/>
            <person name="Portis E."/>
            <person name="Beitel C."/>
            <person name="Tirone M."/>
            <person name="Mauro R."/>
            <person name="Lo Monaco A."/>
            <person name="Mauromicale G."/>
            <person name="Faccioli P."/>
            <person name="Cattivelli L."/>
            <person name="Rieseberg L."/>
            <person name="Michelmore R."/>
            <person name="Lanteri S."/>
        </authorList>
    </citation>
    <scope>NUCLEOTIDE SEQUENCE [LARGE SCALE GENOMIC DNA]</scope>
    <source>
        <strain evidence="2">2C</strain>
    </source>
</reference>